<name>A0A0F9H8U6_9ZZZZ</name>
<evidence type="ECO:0000313" key="2">
    <source>
        <dbReference type="EMBL" id="KKL71572.1"/>
    </source>
</evidence>
<comment type="caution">
    <text evidence="2">The sequence shown here is derived from an EMBL/GenBank/DDBJ whole genome shotgun (WGS) entry which is preliminary data.</text>
</comment>
<dbReference type="GO" id="GO:0006352">
    <property type="term" value="P:DNA-templated transcription initiation"/>
    <property type="evidence" value="ECO:0007669"/>
    <property type="project" value="InterPro"/>
</dbReference>
<dbReference type="InterPro" id="IPR013249">
    <property type="entry name" value="RNA_pol_sigma70_r4_t2"/>
</dbReference>
<dbReference type="Pfam" id="PF08281">
    <property type="entry name" value="Sigma70_r4_2"/>
    <property type="match status" value="1"/>
</dbReference>
<dbReference type="GO" id="GO:0016987">
    <property type="term" value="F:sigma factor activity"/>
    <property type="evidence" value="ECO:0007669"/>
    <property type="project" value="InterPro"/>
</dbReference>
<evidence type="ECO:0000259" key="1">
    <source>
        <dbReference type="PROSITE" id="PS00622"/>
    </source>
</evidence>
<dbReference type="GO" id="GO:0003677">
    <property type="term" value="F:DNA binding"/>
    <property type="evidence" value="ECO:0007669"/>
    <property type="project" value="InterPro"/>
</dbReference>
<gene>
    <name evidence="2" type="ORF">LCGC14_2093580</name>
</gene>
<dbReference type="SUPFAM" id="SSF46894">
    <property type="entry name" value="C-terminal effector domain of the bipartite response regulators"/>
    <property type="match status" value="1"/>
</dbReference>
<dbReference type="Gene3D" id="1.10.10.10">
    <property type="entry name" value="Winged helix-like DNA-binding domain superfamily/Winged helix DNA-binding domain"/>
    <property type="match status" value="1"/>
</dbReference>
<dbReference type="InterPro" id="IPR000792">
    <property type="entry name" value="Tscrpt_reg_LuxR_C"/>
</dbReference>
<dbReference type="InterPro" id="IPR036388">
    <property type="entry name" value="WH-like_DNA-bd_sf"/>
</dbReference>
<organism evidence="2">
    <name type="scientific">marine sediment metagenome</name>
    <dbReference type="NCBI Taxonomy" id="412755"/>
    <lineage>
        <taxon>unclassified sequences</taxon>
        <taxon>metagenomes</taxon>
        <taxon>ecological metagenomes</taxon>
    </lineage>
</organism>
<feature type="domain" description="HTH luxR-type" evidence="1">
    <location>
        <begin position="60"/>
        <end position="87"/>
    </location>
</feature>
<accession>A0A0F9H8U6</accession>
<dbReference type="InterPro" id="IPR016032">
    <property type="entry name" value="Sig_transdc_resp-reg_C-effctor"/>
</dbReference>
<dbReference type="EMBL" id="LAZR01025551">
    <property type="protein sequence ID" value="KKL71572.1"/>
    <property type="molecule type" value="Genomic_DNA"/>
</dbReference>
<protein>
    <recommendedName>
        <fullName evidence="1">HTH luxR-type domain-containing protein</fullName>
    </recommendedName>
</protein>
<dbReference type="AlphaFoldDB" id="A0A0F9H8U6"/>
<reference evidence="2" key="1">
    <citation type="journal article" date="2015" name="Nature">
        <title>Complex archaea that bridge the gap between prokaryotes and eukaryotes.</title>
        <authorList>
            <person name="Spang A."/>
            <person name="Saw J.H."/>
            <person name="Jorgensen S.L."/>
            <person name="Zaremba-Niedzwiedzka K."/>
            <person name="Martijn J."/>
            <person name="Lind A.E."/>
            <person name="van Eijk R."/>
            <person name="Schleper C."/>
            <person name="Guy L."/>
            <person name="Ettema T.J."/>
        </authorList>
    </citation>
    <scope>NUCLEOTIDE SEQUENCE</scope>
</reference>
<proteinExistence type="predicted"/>
<sequence>MTHIKAEDLPQEVQERLGIARLIEGTAPSPGIRYKRLKRPNQGSPFHLREEQTLILAKEGYCYKEIAQALGVTVPSVKTYASRAIARAGGTTMLDAVILSLKKGYIGLYDTVIIHKSQ</sequence>
<dbReference type="PROSITE" id="PS00622">
    <property type="entry name" value="HTH_LUXR_1"/>
    <property type="match status" value="1"/>
</dbReference>